<comment type="caution">
    <text evidence="1">The sequence shown here is derived from an EMBL/GenBank/DDBJ whole genome shotgun (WGS) entry which is preliminary data.</text>
</comment>
<evidence type="ECO:0008006" key="3">
    <source>
        <dbReference type="Google" id="ProtNLM"/>
    </source>
</evidence>
<protein>
    <recommendedName>
        <fullName evidence="3">DUF2806 domain-containing protein</fullName>
    </recommendedName>
</protein>
<organism evidence="1 2">
    <name type="scientific">Bifidobacterium bifidum</name>
    <dbReference type="NCBI Taxonomy" id="1681"/>
    <lineage>
        <taxon>Bacteria</taxon>
        <taxon>Bacillati</taxon>
        <taxon>Actinomycetota</taxon>
        <taxon>Actinomycetes</taxon>
        <taxon>Bifidobacteriales</taxon>
        <taxon>Bifidobacteriaceae</taxon>
        <taxon>Bifidobacterium</taxon>
    </lineage>
</organism>
<sequence length="333" mass="36336">MSDDVLTPGGQVKAIGEGVESAGKGVERATTGISKLVTSISEAVRSGDGTRGKRAIFRKSVGDTRRLFGDDVLSDEEEHALAWEYLRTVNGFENLNTVGRMAEDACRAGNVDTSGVDRLQPDWWDAFEDGASHAYDDEVRAIWAQLLAGEINRPGTFSKRTLTTLNNMSPLEAQRFRELCSWCFDVCCEGEPPYAVPLLAQVDGKGRTYGGFPLPRGTVLEDAGLVTQSTGRKIVFRPGPNAIIVNGDVRQVWNSERHTVCFMSGYSLTSTGRELALLCAHGTAEDDIPRLISERFENDMPTIGPWIALNPPSGSSEVVPSAVREAERAHLYR</sequence>
<dbReference type="AlphaFoldDB" id="A0A133KTR2"/>
<evidence type="ECO:0000313" key="1">
    <source>
        <dbReference type="EMBL" id="KWZ82897.1"/>
    </source>
</evidence>
<dbReference type="Pfam" id="PF10987">
    <property type="entry name" value="DUF2806"/>
    <property type="match status" value="1"/>
</dbReference>
<evidence type="ECO:0000313" key="2">
    <source>
        <dbReference type="Proteomes" id="UP000070092"/>
    </source>
</evidence>
<dbReference type="Proteomes" id="UP000070092">
    <property type="component" value="Unassembled WGS sequence"/>
</dbReference>
<dbReference type="EMBL" id="LRPO01000003">
    <property type="protein sequence ID" value="KWZ82897.1"/>
    <property type="molecule type" value="Genomic_DNA"/>
</dbReference>
<gene>
    <name evidence="1" type="ORF">HMPREF3196_00155</name>
</gene>
<dbReference type="PATRIC" id="fig|1681.53.peg.150"/>
<dbReference type="RefSeq" id="WP_016463175.1">
    <property type="nucleotide sequence ID" value="NZ_JAQKHU010000001.1"/>
</dbReference>
<accession>A0A133KTR2</accession>
<reference evidence="1 2" key="1">
    <citation type="submission" date="2016-01" db="EMBL/GenBank/DDBJ databases">
        <authorList>
            <person name="Oliw E.H."/>
        </authorList>
    </citation>
    <scope>NUCLEOTIDE SEQUENCE [LARGE SCALE GENOMIC DNA]</scope>
    <source>
        <strain evidence="1 2">MJR8628B</strain>
    </source>
</reference>
<proteinExistence type="predicted"/>
<dbReference type="InterPro" id="IPR021254">
    <property type="entry name" value="DUF2806"/>
</dbReference>
<name>A0A133KTR2_BIFBI</name>